<accession>A0AAV4Y448</accession>
<gene>
    <name evidence="1" type="ORF">CEXT_796491</name>
</gene>
<comment type="caution">
    <text evidence="1">The sequence shown here is derived from an EMBL/GenBank/DDBJ whole genome shotgun (WGS) entry which is preliminary data.</text>
</comment>
<protein>
    <recommendedName>
        <fullName evidence="3">PH domain-containing protein</fullName>
    </recommendedName>
</protein>
<name>A0AAV4Y448_CAEEX</name>
<dbReference type="AlphaFoldDB" id="A0AAV4Y448"/>
<evidence type="ECO:0000313" key="1">
    <source>
        <dbReference type="EMBL" id="GIZ00970.1"/>
    </source>
</evidence>
<sequence length="69" mass="8049">MNVICHFNNSRSKKQQLIERNVNQQLARKLYILALTNKESFEKWIQVIKNNCKYLADADTSQSSIMSDS</sequence>
<organism evidence="1 2">
    <name type="scientific">Caerostris extrusa</name>
    <name type="common">Bark spider</name>
    <name type="synonym">Caerostris bankana</name>
    <dbReference type="NCBI Taxonomy" id="172846"/>
    <lineage>
        <taxon>Eukaryota</taxon>
        <taxon>Metazoa</taxon>
        <taxon>Ecdysozoa</taxon>
        <taxon>Arthropoda</taxon>
        <taxon>Chelicerata</taxon>
        <taxon>Arachnida</taxon>
        <taxon>Araneae</taxon>
        <taxon>Araneomorphae</taxon>
        <taxon>Entelegynae</taxon>
        <taxon>Araneoidea</taxon>
        <taxon>Araneidae</taxon>
        <taxon>Caerostris</taxon>
    </lineage>
</organism>
<evidence type="ECO:0000313" key="2">
    <source>
        <dbReference type="Proteomes" id="UP001054945"/>
    </source>
</evidence>
<proteinExistence type="predicted"/>
<keyword evidence="2" id="KW-1185">Reference proteome</keyword>
<dbReference type="Proteomes" id="UP001054945">
    <property type="component" value="Unassembled WGS sequence"/>
</dbReference>
<dbReference type="EMBL" id="BPLR01018607">
    <property type="protein sequence ID" value="GIZ00970.1"/>
    <property type="molecule type" value="Genomic_DNA"/>
</dbReference>
<evidence type="ECO:0008006" key="3">
    <source>
        <dbReference type="Google" id="ProtNLM"/>
    </source>
</evidence>
<reference evidence="1 2" key="1">
    <citation type="submission" date="2021-06" db="EMBL/GenBank/DDBJ databases">
        <title>Caerostris extrusa draft genome.</title>
        <authorList>
            <person name="Kono N."/>
            <person name="Arakawa K."/>
        </authorList>
    </citation>
    <scope>NUCLEOTIDE SEQUENCE [LARGE SCALE GENOMIC DNA]</scope>
</reference>